<reference evidence="3" key="1">
    <citation type="submission" date="2020-11" db="EMBL/GenBank/DDBJ databases">
        <authorList>
            <person name="Tran Van P."/>
        </authorList>
    </citation>
    <scope>NUCLEOTIDE SEQUENCE</scope>
</reference>
<dbReference type="InterPro" id="IPR054708">
    <property type="entry name" value="MTPAP-like_central"/>
</dbReference>
<evidence type="ECO:0000259" key="2">
    <source>
        <dbReference type="Pfam" id="PF22600"/>
    </source>
</evidence>
<feature type="compositionally biased region" description="Low complexity" evidence="1">
    <location>
        <begin position="585"/>
        <end position="595"/>
    </location>
</feature>
<dbReference type="GO" id="GO:0031123">
    <property type="term" value="P:RNA 3'-end processing"/>
    <property type="evidence" value="ECO:0007669"/>
    <property type="project" value="TreeGrafter"/>
</dbReference>
<evidence type="ECO:0000313" key="3">
    <source>
        <dbReference type="EMBL" id="CAD7226395.1"/>
    </source>
</evidence>
<dbReference type="EMBL" id="OB660819">
    <property type="protein sequence ID" value="CAD7226395.1"/>
    <property type="molecule type" value="Genomic_DNA"/>
</dbReference>
<gene>
    <name evidence="3" type="ORF">CTOB1V02_LOCUS4313</name>
</gene>
<dbReference type="OrthoDB" id="434989at2759"/>
<name>A0A7R8W7J5_9CRUS</name>
<dbReference type="Pfam" id="PF22600">
    <property type="entry name" value="MTPAP-like_central"/>
    <property type="match status" value="1"/>
</dbReference>
<dbReference type="PANTHER" id="PTHR12271">
    <property type="entry name" value="POLY A POLYMERASE CID PAP -RELATED"/>
    <property type="match status" value="1"/>
</dbReference>
<dbReference type="InterPro" id="IPR043519">
    <property type="entry name" value="NT_sf"/>
</dbReference>
<dbReference type="CDD" id="cd05402">
    <property type="entry name" value="NT_PAP_TUTase"/>
    <property type="match status" value="1"/>
</dbReference>
<dbReference type="SUPFAM" id="SSF81631">
    <property type="entry name" value="PAP/OAS1 substrate-binding domain"/>
    <property type="match status" value="1"/>
</dbReference>
<proteinExistence type="predicted"/>
<protein>
    <recommendedName>
        <fullName evidence="2">Poly(A) RNA polymerase mitochondrial-like central palm domain-containing protein</fullName>
    </recommendedName>
</protein>
<organism evidence="3">
    <name type="scientific">Cyprideis torosa</name>
    <dbReference type="NCBI Taxonomy" id="163714"/>
    <lineage>
        <taxon>Eukaryota</taxon>
        <taxon>Metazoa</taxon>
        <taxon>Ecdysozoa</taxon>
        <taxon>Arthropoda</taxon>
        <taxon>Crustacea</taxon>
        <taxon>Oligostraca</taxon>
        <taxon>Ostracoda</taxon>
        <taxon>Podocopa</taxon>
        <taxon>Podocopida</taxon>
        <taxon>Cytherocopina</taxon>
        <taxon>Cytheroidea</taxon>
        <taxon>Cytherideidae</taxon>
        <taxon>Cyprideis</taxon>
    </lineage>
</organism>
<dbReference type="SUPFAM" id="SSF81301">
    <property type="entry name" value="Nucleotidyltransferase"/>
    <property type="match status" value="1"/>
</dbReference>
<dbReference type="GO" id="GO:1990817">
    <property type="term" value="F:poly(A) RNA polymerase activity"/>
    <property type="evidence" value="ECO:0007669"/>
    <property type="project" value="TreeGrafter"/>
</dbReference>
<dbReference type="Gene3D" id="3.30.460.10">
    <property type="entry name" value="Beta Polymerase, domain 2"/>
    <property type="match status" value="1"/>
</dbReference>
<sequence length="595" mass="67512">MDDWMAQNLHSLSEEDPVSLPYVHILLQTHSEQVSGNIAMSCSLLVPCPDRLMWESWRSSSFVTFSEHQEQRKQQVLRTYYLQVPSFAVGHDMYDYLHQFGDIKEVQLLPAVHDHNDAVSYLVEFATEAAATEFFQSASLPAEQRAVPMKSRFLRWTPMGRKHGMFAQTQTMQVLSQRKEKIPKQNHVSLSAEIQAYYEKVRLKDLDFRLSYLVCDQMEAALRACVLPFGSSVNGFGKQDCDLDMFLSVAQMGPLSKVPELTFLCKPGLTSARMQKQRYLELLGDLLISLVPGCMQVQRILRAKVPIVRFQHLFAKKDCDVSMDQVGPLMTELLWLLGEMDPRVRPLVFCIRKWAREVKVTSPVPGRWISNFQLTLLVIHYLQVVRPVILPSLRTLEALGGPDDIQVTSDGLECRYVRDLSIVTPSTNSSPVEDLLTGFFAYFHSFDFKHKGLSIRYAESVPKTYHQGVLYIENPLEPQLNASPNVVLEEVVRFQEQCRAALWKLENVNRTLASLMEPLEVEELGYKPYGLVDVSKIFHEEEPKSTNSTNQLQPKPLLSASARVPPSKMSSATSEPEPKKKASGKKSSVSNRIAT</sequence>
<dbReference type="PANTHER" id="PTHR12271:SF133">
    <property type="entry name" value="POLY(A) RNA POLYMERASE, MITOCHONDRIAL"/>
    <property type="match status" value="1"/>
</dbReference>
<accession>A0A7R8W7J5</accession>
<feature type="domain" description="Poly(A) RNA polymerase mitochondrial-like central palm" evidence="2">
    <location>
        <begin position="190"/>
        <end position="334"/>
    </location>
</feature>
<evidence type="ECO:0000256" key="1">
    <source>
        <dbReference type="SAM" id="MobiDB-lite"/>
    </source>
</evidence>
<dbReference type="Gene3D" id="1.10.1410.10">
    <property type="match status" value="1"/>
</dbReference>
<dbReference type="AlphaFoldDB" id="A0A7R8W7J5"/>
<feature type="region of interest" description="Disordered" evidence="1">
    <location>
        <begin position="542"/>
        <end position="595"/>
    </location>
</feature>